<dbReference type="RefSeq" id="WP_098317222.1">
    <property type="nucleotide sequence ID" value="NZ_NTYF01000048.1"/>
</dbReference>
<dbReference type="AlphaFoldDB" id="A0ABD6S3M3"/>
<name>A0ABD6S3M3_BACTU</name>
<evidence type="ECO:0000313" key="1">
    <source>
        <dbReference type="EMBL" id="PER52669.1"/>
    </source>
</evidence>
<gene>
    <name evidence="1" type="ORF">CN495_14600</name>
</gene>
<sequence>MGDVDVNAVIFTNVVAKRNRNVSVKNVIVNQNRNAIVEMKMKGINTKKEYDTYSFLGRVLGNP</sequence>
<protein>
    <submittedName>
        <fullName evidence="1">Uncharacterized protein</fullName>
    </submittedName>
</protein>
<proteinExistence type="predicted"/>
<feature type="non-terminal residue" evidence="1">
    <location>
        <position position="63"/>
    </location>
</feature>
<dbReference type="EMBL" id="NTYF01000048">
    <property type="protein sequence ID" value="PER52669.1"/>
    <property type="molecule type" value="Genomic_DNA"/>
</dbReference>
<evidence type="ECO:0000313" key="2">
    <source>
        <dbReference type="Proteomes" id="UP000219897"/>
    </source>
</evidence>
<organism evidence="1 2">
    <name type="scientific">Bacillus thuringiensis</name>
    <dbReference type="NCBI Taxonomy" id="1428"/>
    <lineage>
        <taxon>Bacteria</taxon>
        <taxon>Bacillati</taxon>
        <taxon>Bacillota</taxon>
        <taxon>Bacilli</taxon>
        <taxon>Bacillales</taxon>
        <taxon>Bacillaceae</taxon>
        <taxon>Bacillus</taxon>
        <taxon>Bacillus cereus group</taxon>
    </lineage>
</organism>
<accession>A0ABD6S3M3</accession>
<comment type="caution">
    <text evidence="1">The sequence shown here is derived from an EMBL/GenBank/DDBJ whole genome shotgun (WGS) entry which is preliminary data.</text>
</comment>
<dbReference type="Proteomes" id="UP000219897">
    <property type="component" value="Unassembled WGS sequence"/>
</dbReference>
<reference evidence="1 2" key="1">
    <citation type="submission" date="2017-09" db="EMBL/GenBank/DDBJ databases">
        <title>Large-scale bioinformatics analysis of Bacillus genomes uncovers conserved roles of natural products in bacterial physiology.</title>
        <authorList>
            <consortium name="Agbiome Team Llc"/>
            <person name="Bleich R.M."/>
            <person name="Kirk G.J."/>
            <person name="Santa Maria K.C."/>
            <person name="Allen S.E."/>
            <person name="Farag S."/>
            <person name="Shank E.A."/>
            <person name="Bowers A."/>
        </authorList>
    </citation>
    <scope>NUCLEOTIDE SEQUENCE [LARGE SCALE GENOMIC DNA]</scope>
    <source>
        <strain evidence="1 2">AFS005140</strain>
    </source>
</reference>